<feature type="domain" description="Aminopeptidase N-like N-terminal" evidence="2">
    <location>
        <begin position="78"/>
        <end position="190"/>
    </location>
</feature>
<dbReference type="Pfam" id="PF17900">
    <property type="entry name" value="Peptidase_M1_N"/>
    <property type="match status" value="1"/>
</dbReference>
<dbReference type="GO" id="GO:0016020">
    <property type="term" value="C:membrane"/>
    <property type="evidence" value="ECO:0007669"/>
    <property type="project" value="TreeGrafter"/>
</dbReference>
<proteinExistence type="predicted"/>
<dbReference type="AlphaFoldDB" id="A0AAW1UWW9"/>
<dbReference type="InterPro" id="IPR042097">
    <property type="entry name" value="Aminopeptidase_N-like_N_sf"/>
</dbReference>
<reference evidence="3 4" key="1">
    <citation type="submission" date="2023-03" db="EMBL/GenBank/DDBJ databases">
        <title>Genome insight into feeding habits of ladybird beetles.</title>
        <authorList>
            <person name="Li H.-S."/>
            <person name="Huang Y.-H."/>
            <person name="Pang H."/>
        </authorList>
    </citation>
    <scope>NUCLEOTIDE SEQUENCE [LARGE SCALE GENOMIC DNA]</scope>
    <source>
        <strain evidence="3">SYSU_2023b</strain>
        <tissue evidence="3">Whole body</tissue>
    </source>
</reference>
<dbReference type="GO" id="GO:0005737">
    <property type="term" value="C:cytoplasm"/>
    <property type="evidence" value="ECO:0007669"/>
    <property type="project" value="TreeGrafter"/>
</dbReference>
<evidence type="ECO:0000313" key="4">
    <source>
        <dbReference type="Proteomes" id="UP001431783"/>
    </source>
</evidence>
<evidence type="ECO:0000313" key="3">
    <source>
        <dbReference type="EMBL" id="KAK9884992.1"/>
    </source>
</evidence>
<name>A0AAW1UWW9_9CUCU</name>
<keyword evidence="1" id="KW-1133">Transmembrane helix</keyword>
<keyword evidence="1" id="KW-0472">Membrane</keyword>
<dbReference type="GO" id="GO:0008270">
    <property type="term" value="F:zinc ion binding"/>
    <property type="evidence" value="ECO:0007669"/>
    <property type="project" value="TreeGrafter"/>
</dbReference>
<evidence type="ECO:0000259" key="2">
    <source>
        <dbReference type="Pfam" id="PF17900"/>
    </source>
</evidence>
<dbReference type="SUPFAM" id="SSF63737">
    <property type="entry name" value="Leukotriene A4 hydrolase N-terminal domain"/>
    <property type="match status" value="1"/>
</dbReference>
<feature type="transmembrane region" description="Helical" evidence="1">
    <location>
        <begin position="21"/>
        <end position="48"/>
    </location>
</feature>
<gene>
    <name evidence="3" type="ORF">WA026_009221</name>
</gene>
<accession>A0AAW1UWW9</accession>
<comment type="caution">
    <text evidence="3">The sequence shown here is derived from an EMBL/GenBank/DDBJ whole genome shotgun (WGS) entry which is preliminary data.</text>
</comment>
<keyword evidence="4" id="KW-1185">Reference proteome</keyword>
<dbReference type="GO" id="GO:0042277">
    <property type="term" value="F:peptide binding"/>
    <property type="evidence" value="ECO:0007669"/>
    <property type="project" value="TreeGrafter"/>
</dbReference>
<dbReference type="PANTHER" id="PTHR11533:SF299">
    <property type="entry name" value="AMINOPEPTIDASE"/>
    <property type="match status" value="1"/>
</dbReference>
<sequence>MIRSEEKPHKGKTSCSCCVPCLCACCALQTIICVVLVITLVLLGNALISRHYNSRNSPHELKDDRAFKYLRLKNDTRPIHYDLTLVPDLRTGSFYGVVNVTLKTDSLRKTIVLHSQNLTVLSASMIDGVSKSVIRVVNVRNLPDEEVVLLNLTRKITPGIYYLSMNYTGNMLNKLSGLYLSSYKNGKNQTR</sequence>
<dbReference type="Proteomes" id="UP001431783">
    <property type="component" value="Unassembled WGS sequence"/>
</dbReference>
<dbReference type="PANTHER" id="PTHR11533">
    <property type="entry name" value="PROTEASE M1 ZINC METALLOPROTEASE"/>
    <property type="match status" value="1"/>
</dbReference>
<keyword evidence="1" id="KW-0812">Transmembrane</keyword>
<dbReference type="EMBL" id="JARQZJ010000094">
    <property type="protein sequence ID" value="KAK9884992.1"/>
    <property type="molecule type" value="Genomic_DNA"/>
</dbReference>
<dbReference type="InterPro" id="IPR050344">
    <property type="entry name" value="Peptidase_M1_aminopeptidases"/>
</dbReference>
<dbReference type="GO" id="GO:0005615">
    <property type="term" value="C:extracellular space"/>
    <property type="evidence" value="ECO:0007669"/>
    <property type="project" value="TreeGrafter"/>
</dbReference>
<dbReference type="GO" id="GO:0006508">
    <property type="term" value="P:proteolysis"/>
    <property type="evidence" value="ECO:0007669"/>
    <property type="project" value="TreeGrafter"/>
</dbReference>
<protein>
    <recommendedName>
        <fullName evidence="2">Aminopeptidase N-like N-terminal domain-containing protein</fullName>
    </recommendedName>
</protein>
<dbReference type="InterPro" id="IPR045357">
    <property type="entry name" value="Aminopeptidase_N-like_N"/>
</dbReference>
<dbReference type="Gene3D" id="2.60.40.1730">
    <property type="entry name" value="tricorn interacting facor f3 domain"/>
    <property type="match status" value="1"/>
</dbReference>
<organism evidence="3 4">
    <name type="scientific">Henosepilachna vigintioctopunctata</name>
    <dbReference type="NCBI Taxonomy" id="420089"/>
    <lineage>
        <taxon>Eukaryota</taxon>
        <taxon>Metazoa</taxon>
        <taxon>Ecdysozoa</taxon>
        <taxon>Arthropoda</taxon>
        <taxon>Hexapoda</taxon>
        <taxon>Insecta</taxon>
        <taxon>Pterygota</taxon>
        <taxon>Neoptera</taxon>
        <taxon>Endopterygota</taxon>
        <taxon>Coleoptera</taxon>
        <taxon>Polyphaga</taxon>
        <taxon>Cucujiformia</taxon>
        <taxon>Coccinelloidea</taxon>
        <taxon>Coccinellidae</taxon>
        <taxon>Epilachninae</taxon>
        <taxon>Epilachnini</taxon>
        <taxon>Henosepilachna</taxon>
    </lineage>
</organism>
<dbReference type="GO" id="GO:0070006">
    <property type="term" value="F:metalloaminopeptidase activity"/>
    <property type="evidence" value="ECO:0007669"/>
    <property type="project" value="TreeGrafter"/>
</dbReference>
<evidence type="ECO:0000256" key="1">
    <source>
        <dbReference type="SAM" id="Phobius"/>
    </source>
</evidence>
<dbReference type="GO" id="GO:0043171">
    <property type="term" value="P:peptide catabolic process"/>
    <property type="evidence" value="ECO:0007669"/>
    <property type="project" value="TreeGrafter"/>
</dbReference>